<evidence type="ECO:0000313" key="1">
    <source>
        <dbReference type="EMBL" id="KAI3769342.1"/>
    </source>
</evidence>
<reference evidence="1 2" key="2">
    <citation type="journal article" date="2022" name="Mol. Ecol. Resour.">
        <title>The genomes of chicory, endive, great burdock and yacon provide insights into Asteraceae paleo-polyploidization history and plant inulin production.</title>
        <authorList>
            <person name="Fan W."/>
            <person name="Wang S."/>
            <person name="Wang H."/>
            <person name="Wang A."/>
            <person name="Jiang F."/>
            <person name="Liu H."/>
            <person name="Zhao H."/>
            <person name="Xu D."/>
            <person name="Zhang Y."/>
        </authorList>
    </citation>
    <scope>NUCLEOTIDE SEQUENCE [LARGE SCALE GENOMIC DNA]</scope>
    <source>
        <strain evidence="2">cv. Niubang</strain>
    </source>
</reference>
<name>A0ACB9FE56_ARCLA</name>
<comment type="caution">
    <text evidence="1">The sequence shown here is derived from an EMBL/GenBank/DDBJ whole genome shotgun (WGS) entry which is preliminary data.</text>
</comment>
<accession>A0ACB9FE56</accession>
<gene>
    <name evidence="1" type="ORF">L6452_00443</name>
</gene>
<sequence length="253" mass="28525">MPVDVDNLPWDPSERPKDAVSSGTIVEALRIGIIRSESLMRWVWEANRNNPVRENATLTFSTDRNLVLADADGRIACFDSPTDTLLVGQYLRAGGPSRLVSRISEANNVDGTYSLVMEPEFGSSNVVLDTDEGFLYYLTFEYFMTNPSSDSNRNIEYLLYNNTYSYLRLGIDGNLRFLTYNRNVQGVSWEVVYTFLDSDSRQDECQLLKRCGKLGLCEDIQWVACPTPNGMSGWSKDCKSKKVTSCKSGEFGY</sequence>
<dbReference type="Proteomes" id="UP001055879">
    <property type="component" value="Linkage Group LG01"/>
</dbReference>
<keyword evidence="2" id="KW-1185">Reference proteome</keyword>
<organism evidence="1 2">
    <name type="scientific">Arctium lappa</name>
    <name type="common">Greater burdock</name>
    <name type="synonym">Lappa major</name>
    <dbReference type="NCBI Taxonomy" id="4217"/>
    <lineage>
        <taxon>Eukaryota</taxon>
        <taxon>Viridiplantae</taxon>
        <taxon>Streptophyta</taxon>
        <taxon>Embryophyta</taxon>
        <taxon>Tracheophyta</taxon>
        <taxon>Spermatophyta</taxon>
        <taxon>Magnoliopsida</taxon>
        <taxon>eudicotyledons</taxon>
        <taxon>Gunneridae</taxon>
        <taxon>Pentapetalae</taxon>
        <taxon>asterids</taxon>
        <taxon>campanulids</taxon>
        <taxon>Asterales</taxon>
        <taxon>Asteraceae</taxon>
        <taxon>Carduoideae</taxon>
        <taxon>Cardueae</taxon>
        <taxon>Arctiinae</taxon>
        <taxon>Arctium</taxon>
    </lineage>
</organism>
<proteinExistence type="predicted"/>
<reference evidence="2" key="1">
    <citation type="journal article" date="2022" name="Mol. Ecol. Resour.">
        <title>The genomes of chicory, endive, great burdock and yacon provide insights into Asteraceae palaeo-polyploidization history and plant inulin production.</title>
        <authorList>
            <person name="Fan W."/>
            <person name="Wang S."/>
            <person name="Wang H."/>
            <person name="Wang A."/>
            <person name="Jiang F."/>
            <person name="Liu H."/>
            <person name="Zhao H."/>
            <person name="Xu D."/>
            <person name="Zhang Y."/>
        </authorList>
    </citation>
    <scope>NUCLEOTIDE SEQUENCE [LARGE SCALE GENOMIC DNA]</scope>
    <source>
        <strain evidence="2">cv. Niubang</strain>
    </source>
</reference>
<protein>
    <submittedName>
        <fullName evidence="1">Uncharacterized protein</fullName>
    </submittedName>
</protein>
<dbReference type="EMBL" id="CM042047">
    <property type="protein sequence ID" value="KAI3769342.1"/>
    <property type="molecule type" value="Genomic_DNA"/>
</dbReference>
<evidence type="ECO:0000313" key="2">
    <source>
        <dbReference type="Proteomes" id="UP001055879"/>
    </source>
</evidence>